<evidence type="ECO:0000259" key="1">
    <source>
        <dbReference type="Pfam" id="PF00085"/>
    </source>
</evidence>
<gene>
    <name evidence="2" type="ORF">DFR38_10695</name>
</gene>
<dbReference type="Pfam" id="PF00085">
    <property type="entry name" value="Thioredoxin"/>
    <property type="match status" value="1"/>
</dbReference>
<feature type="domain" description="Thioredoxin" evidence="1">
    <location>
        <begin position="12"/>
        <end position="106"/>
    </location>
</feature>
<dbReference type="Proteomes" id="UP000248395">
    <property type="component" value="Unassembled WGS sequence"/>
</dbReference>
<dbReference type="Gene3D" id="3.40.30.10">
    <property type="entry name" value="Glutaredoxin"/>
    <property type="match status" value="1"/>
</dbReference>
<reference evidence="2 3" key="1">
    <citation type="submission" date="2018-05" db="EMBL/GenBank/DDBJ databases">
        <title>Genomic Encyclopedia of Type Strains, Phase IV (KMG-IV): sequencing the most valuable type-strain genomes for metagenomic binning, comparative biology and taxonomic classification.</title>
        <authorList>
            <person name="Goeker M."/>
        </authorList>
    </citation>
    <scope>NUCLEOTIDE SEQUENCE [LARGE SCALE GENOMIC DNA]</scope>
    <source>
        <strain evidence="2 3">DSM 25134</strain>
    </source>
</reference>
<dbReference type="EMBL" id="QJKC01000006">
    <property type="protein sequence ID" value="PXX48724.1"/>
    <property type="molecule type" value="Genomic_DNA"/>
</dbReference>
<dbReference type="RefSeq" id="WP_059284510.1">
    <property type="nucleotide sequence ID" value="NZ_LNQU01000003.1"/>
</dbReference>
<sequence>MPASAPVWLTLDEFDFHHRLPALPGNTLVLFGQPGCSACRSWRQALSQWQPPALQQLAYVDVQQSMALAHQFDIFHLPTLLLFVDGQYHGQLHSPLQAQALKQALDALLATAAEEEP</sequence>
<comment type="caution">
    <text evidence="2">The sequence shown here is derived from an EMBL/GenBank/DDBJ whole genome shotgun (WGS) entry which is preliminary data.</text>
</comment>
<dbReference type="InterPro" id="IPR013766">
    <property type="entry name" value="Thioredoxin_domain"/>
</dbReference>
<evidence type="ECO:0000313" key="2">
    <source>
        <dbReference type="EMBL" id="PXX48724.1"/>
    </source>
</evidence>
<protein>
    <submittedName>
        <fullName evidence="2">Thioredoxin</fullName>
    </submittedName>
</protein>
<evidence type="ECO:0000313" key="3">
    <source>
        <dbReference type="Proteomes" id="UP000248395"/>
    </source>
</evidence>
<dbReference type="AlphaFoldDB" id="A0A318JV70"/>
<dbReference type="CDD" id="cd02947">
    <property type="entry name" value="TRX_family"/>
    <property type="match status" value="1"/>
</dbReference>
<keyword evidence="3" id="KW-1185">Reference proteome</keyword>
<accession>A0A318JV70</accession>
<dbReference type="InterPro" id="IPR036249">
    <property type="entry name" value="Thioredoxin-like_sf"/>
</dbReference>
<organism evidence="2 3">
    <name type="scientific">Aquitalea magnusonii</name>
    <dbReference type="NCBI Taxonomy" id="332411"/>
    <lineage>
        <taxon>Bacteria</taxon>
        <taxon>Pseudomonadati</taxon>
        <taxon>Pseudomonadota</taxon>
        <taxon>Betaproteobacteria</taxon>
        <taxon>Neisseriales</taxon>
        <taxon>Chromobacteriaceae</taxon>
        <taxon>Aquitalea</taxon>
    </lineage>
</organism>
<dbReference type="SUPFAM" id="SSF52833">
    <property type="entry name" value="Thioredoxin-like"/>
    <property type="match status" value="1"/>
</dbReference>
<name>A0A318JV70_9NEIS</name>
<dbReference type="OrthoDB" id="5295821at2"/>
<proteinExistence type="predicted"/>